<dbReference type="Proteomes" id="UP001432128">
    <property type="component" value="Chromosome"/>
</dbReference>
<dbReference type="EMBL" id="CP108021">
    <property type="protein sequence ID" value="WUM20786.1"/>
    <property type="molecule type" value="Genomic_DNA"/>
</dbReference>
<proteinExistence type="predicted"/>
<evidence type="ECO:0008006" key="5">
    <source>
        <dbReference type="Google" id="ProtNLM"/>
    </source>
</evidence>
<keyword evidence="2" id="KW-0472">Membrane</keyword>
<name>A0AAU4K3Y9_9NOCA</name>
<gene>
    <name evidence="3" type="ORF">OG579_02845</name>
</gene>
<keyword evidence="4" id="KW-1185">Reference proteome</keyword>
<feature type="compositionally biased region" description="Polar residues" evidence="1">
    <location>
        <begin position="388"/>
        <end position="402"/>
    </location>
</feature>
<organism evidence="3 4">
    <name type="scientific">Williamsia herbipolensis</name>
    <dbReference type="NCBI Taxonomy" id="1603258"/>
    <lineage>
        <taxon>Bacteria</taxon>
        <taxon>Bacillati</taxon>
        <taxon>Actinomycetota</taxon>
        <taxon>Actinomycetes</taxon>
        <taxon>Mycobacteriales</taxon>
        <taxon>Nocardiaceae</taxon>
        <taxon>Williamsia</taxon>
    </lineage>
</organism>
<evidence type="ECO:0000256" key="2">
    <source>
        <dbReference type="SAM" id="Phobius"/>
    </source>
</evidence>
<feature type="region of interest" description="Disordered" evidence="1">
    <location>
        <begin position="377"/>
        <end position="402"/>
    </location>
</feature>
<evidence type="ECO:0000313" key="3">
    <source>
        <dbReference type="EMBL" id="WUM20786.1"/>
    </source>
</evidence>
<keyword evidence="2" id="KW-1133">Transmembrane helix</keyword>
<evidence type="ECO:0000313" key="4">
    <source>
        <dbReference type="Proteomes" id="UP001432128"/>
    </source>
</evidence>
<evidence type="ECO:0000256" key="1">
    <source>
        <dbReference type="SAM" id="MobiDB-lite"/>
    </source>
</evidence>
<dbReference type="AlphaFoldDB" id="A0AAU4K3Y9"/>
<keyword evidence="2" id="KW-0812">Transmembrane</keyword>
<feature type="transmembrane region" description="Helical" evidence="2">
    <location>
        <begin position="27"/>
        <end position="47"/>
    </location>
</feature>
<protein>
    <recommendedName>
        <fullName evidence="5">Phosphodiester glycosidase domain-containing protein</fullName>
    </recommendedName>
</protein>
<sequence length="402" mass="42624">MTADHAERRGVVGAQSRRRHRSTRARLAYLLVALVMVVLSVIGVSYVRALVAPGYATFADKTSAWLRDHGAGSVVDQIETWYYTRHAPSQTPADTGQFAVGVPVSGAAVVLPTLPTPAGALHPPQWQIGSVTATGAPAVYTSRFEPDPTHPSVVTGVAVLASSALTMHLVLGTSEPRSPLNTSAAKVPPTDVASLAAVFNSGFRLSDITGGIYANGLTYRPLVNGQATAAIDDHGHLTVGSWGRDVTLTRHIVAARQNLELIVDHARPLPRNGSSAVGWGGTHLQYQYTWRSGLGIDRHNNIVYVAGNYLNLTTLAVALADAGAVRGMELDMHSGMSIFTTWTTTGSRRTPTKLLPTMRSSAGRYLAPDRRDFFYATTGPHPALPSAGTATQSSSPPGHTNK</sequence>
<dbReference type="KEGG" id="whr:OG579_02845"/>
<dbReference type="RefSeq" id="WP_328858003.1">
    <property type="nucleotide sequence ID" value="NZ_CP108021.1"/>
</dbReference>
<accession>A0AAU4K3Y9</accession>
<reference evidence="3 4" key="1">
    <citation type="submission" date="2022-10" db="EMBL/GenBank/DDBJ databases">
        <title>The complete genomes of actinobacterial strains from the NBC collection.</title>
        <authorList>
            <person name="Joergensen T.S."/>
            <person name="Alvarez Arevalo M."/>
            <person name="Sterndorff E.B."/>
            <person name="Faurdal D."/>
            <person name="Vuksanovic O."/>
            <person name="Mourched A.-S."/>
            <person name="Charusanti P."/>
            <person name="Shaw S."/>
            <person name="Blin K."/>
            <person name="Weber T."/>
        </authorList>
    </citation>
    <scope>NUCLEOTIDE SEQUENCE [LARGE SCALE GENOMIC DNA]</scope>
    <source>
        <strain evidence="3 4">NBC_00319</strain>
    </source>
</reference>